<dbReference type="Pfam" id="PF14934">
    <property type="entry name" value="TMEM254"/>
    <property type="match status" value="1"/>
</dbReference>
<evidence type="ECO:0000313" key="8">
    <source>
        <dbReference type="Proteomes" id="UP000580250"/>
    </source>
</evidence>
<reference evidence="7 8" key="1">
    <citation type="submission" date="2020-08" db="EMBL/GenBank/DDBJ databases">
        <authorList>
            <person name="Koutsovoulos G."/>
            <person name="Danchin GJ E."/>
        </authorList>
    </citation>
    <scope>NUCLEOTIDE SEQUENCE [LARGE SCALE GENOMIC DNA]</scope>
</reference>
<sequence>MSIERCTSGIIDAILKEKVLVFIPSWLNVLVMLYNSFSLNMQRISREFINFRYENISKEETKGKENLKDQKINDNDYFELARIFWFLIIPPAMLLIFVAYINPELVNSNLLSFIGQIAYKTSTEYSQLLFLINIMAWIAHITEAIFALNLSDSLHLTHKASFSWFLQTLLLGYPSLRILLERRGRKEEK</sequence>
<evidence type="ECO:0000256" key="2">
    <source>
        <dbReference type="ARBA" id="ARBA00022692"/>
    </source>
</evidence>
<feature type="transmembrane region" description="Helical" evidence="6">
    <location>
        <begin position="128"/>
        <end position="150"/>
    </location>
</feature>
<dbReference type="OrthoDB" id="9984821at2759"/>
<organism evidence="7 8">
    <name type="scientific">Meloidogyne enterolobii</name>
    <name type="common">Root-knot nematode worm</name>
    <name type="synonym">Meloidogyne mayaguensis</name>
    <dbReference type="NCBI Taxonomy" id="390850"/>
    <lineage>
        <taxon>Eukaryota</taxon>
        <taxon>Metazoa</taxon>
        <taxon>Ecdysozoa</taxon>
        <taxon>Nematoda</taxon>
        <taxon>Chromadorea</taxon>
        <taxon>Rhabditida</taxon>
        <taxon>Tylenchina</taxon>
        <taxon>Tylenchomorpha</taxon>
        <taxon>Tylenchoidea</taxon>
        <taxon>Meloidogynidae</taxon>
        <taxon>Meloidogyninae</taxon>
        <taxon>Meloidogyne</taxon>
    </lineage>
</organism>
<comment type="subcellular location">
    <subcellularLocation>
        <location evidence="1">Membrane</location>
        <topology evidence="1">Multi-pass membrane protein</topology>
    </subcellularLocation>
</comment>
<dbReference type="AlphaFoldDB" id="A0A6V7VHK5"/>
<dbReference type="PANTHER" id="PTHR34104:SF3">
    <property type="entry name" value="TRANSMEMBRANE PROTEIN 254"/>
    <property type="match status" value="1"/>
</dbReference>
<keyword evidence="2 6" id="KW-0812">Transmembrane</keyword>
<proteinExistence type="predicted"/>
<evidence type="ECO:0000256" key="5">
    <source>
        <dbReference type="ARBA" id="ARBA00034834"/>
    </source>
</evidence>
<gene>
    <name evidence="7" type="ORF">MENT_LOCUS26090</name>
</gene>
<keyword evidence="3 6" id="KW-1133">Transmembrane helix</keyword>
<dbReference type="EMBL" id="CAJEWN010000235">
    <property type="protein sequence ID" value="CAD2174429.1"/>
    <property type="molecule type" value="Genomic_DNA"/>
</dbReference>
<protein>
    <recommendedName>
        <fullName evidence="5">Transmembrane protein 254</fullName>
    </recommendedName>
</protein>
<evidence type="ECO:0000256" key="4">
    <source>
        <dbReference type="ARBA" id="ARBA00023136"/>
    </source>
</evidence>
<evidence type="ECO:0000256" key="3">
    <source>
        <dbReference type="ARBA" id="ARBA00022989"/>
    </source>
</evidence>
<name>A0A6V7VHK5_MELEN</name>
<feature type="transmembrane region" description="Helical" evidence="6">
    <location>
        <begin position="20"/>
        <end position="37"/>
    </location>
</feature>
<dbReference type="InterPro" id="IPR028110">
    <property type="entry name" value="TMEM254"/>
</dbReference>
<evidence type="ECO:0000313" key="7">
    <source>
        <dbReference type="EMBL" id="CAD2174429.1"/>
    </source>
</evidence>
<keyword evidence="4 6" id="KW-0472">Membrane</keyword>
<comment type="caution">
    <text evidence="7">The sequence shown here is derived from an EMBL/GenBank/DDBJ whole genome shotgun (WGS) entry which is preliminary data.</text>
</comment>
<feature type="transmembrane region" description="Helical" evidence="6">
    <location>
        <begin position="162"/>
        <end position="180"/>
    </location>
</feature>
<feature type="transmembrane region" description="Helical" evidence="6">
    <location>
        <begin position="83"/>
        <end position="101"/>
    </location>
</feature>
<dbReference type="GO" id="GO:0016020">
    <property type="term" value="C:membrane"/>
    <property type="evidence" value="ECO:0007669"/>
    <property type="project" value="UniProtKB-SubCell"/>
</dbReference>
<evidence type="ECO:0000256" key="1">
    <source>
        <dbReference type="ARBA" id="ARBA00004141"/>
    </source>
</evidence>
<evidence type="ECO:0000256" key="6">
    <source>
        <dbReference type="SAM" id="Phobius"/>
    </source>
</evidence>
<accession>A0A6V7VHK5</accession>
<dbReference type="Proteomes" id="UP000580250">
    <property type="component" value="Unassembled WGS sequence"/>
</dbReference>
<dbReference type="PANTHER" id="PTHR34104">
    <property type="entry name" value="TRANSMEMBRANE PROTEIN 254"/>
    <property type="match status" value="1"/>
</dbReference>